<accession>A0A397UJA9</accession>
<comment type="caution">
    <text evidence="2">The sequence shown here is derived from an EMBL/GenBank/DDBJ whole genome shotgun (WGS) entry which is preliminary data.</text>
</comment>
<feature type="region of interest" description="Disordered" evidence="1">
    <location>
        <begin position="1"/>
        <end position="49"/>
    </location>
</feature>
<sequence length="1003" mass="114772">MAKTRKNTNKKHTTSKSKSPLRSIEANNLNEDLESRGMHAEITGGKRKPISNRVNVPIEANNLNEDLESQGAHNKIIGGKRKPISKHTSIKKKRVNEESSFLPNNDDEHTSDDLSDDSLNASSPSIRNESSSSQRLLISRTSSSHLLRSSSPEELYDQRSLTSKVASSSLIKDYSFQNTDNQQPPISNVTNTSTSQIGPFKSDLELCIYLVEHPNLINLTLNIMKANGQEPATTQGKVVDRFSALPERVGSQHSSDAFEMPFFCTRIVNKQIVDTLMNSLFPNVQRIGASERAALQKWVFGCFRDYNASLRWELRKLVPEFIRKYKLTKAKRPTIQQFSEYITEKNWAAFLKHHMDATDVQKTFRDQPENVDKFSNFIRSAFDLFIQEDLLDKDVVIEFKNLNYLTVDMNIFTADGKDSLQKLDLREKDLQPHESYTSQNTASHASLGPINGEEDISSSDSLQENLSQHINDYRSINSEDDSSDSVSLQDWLESTASDMLSSSDQLTNTEEVKLEIEGAKEFKQTIVDSRIDFQALPGELPLQKIKSHRIPIQDMKTPLTSRPFKNAYTIAVSEHIKRVLSNRTLRSQMYFGPGIEAETKSEFWHGNIWQESPLFKLYTTGSFIKFKNKETRVRRIIAIVSTSSSMKLKVQRLYYSSELPKIFATSARLERSQNRELWLGETILLIDSYNIIGPTSVWLQDTSEPSKYYQFYVKEILYSYEGRWKMRDIKLRHRHPIEYTQIPVSAPQNVPTFKIMLDIYYNDFGTFCYSYHSLGRVYLQFCNMPLHLQKKLSNHFVLSFVLFGGSFDNTMEPIVNEIKNLEKGVLMNVDGQDIWVIAALGVITADLPQGNNLANTKRHSGKQGCRSCLVPKDRLSDFTFDIKLNARYHHLTDKKLDKLGDLIREKSLQKTINDYCTKHGLSVRSNILNQLTRNRHLQTLQDTYHAVAEKVQRLIDCTLSILNPIGNCTFLKYWKNFELPSGWSCLPNPINTLTVFHFSIACD</sequence>
<keyword evidence="3" id="KW-1185">Reference proteome</keyword>
<gene>
    <name evidence="2" type="ORF">C2G38_2215050</name>
</gene>
<feature type="compositionally biased region" description="Basic residues" evidence="1">
    <location>
        <begin position="1"/>
        <end position="15"/>
    </location>
</feature>
<feature type="region of interest" description="Disordered" evidence="1">
    <location>
        <begin position="72"/>
        <end position="137"/>
    </location>
</feature>
<reference evidence="2 3" key="1">
    <citation type="submission" date="2018-06" db="EMBL/GenBank/DDBJ databases">
        <title>Comparative genomics reveals the genomic features of Rhizophagus irregularis, R. cerebriforme, R. diaphanum and Gigaspora rosea, and their symbiotic lifestyle signature.</title>
        <authorList>
            <person name="Morin E."/>
            <person name="San Clemente H."/>
            <person name="Chen E.C.H."/>
            <person name="De La Providencia I."/>
            <person name="Hainaut M."/>
            <person name="Kuo A."/>
            <person name="Kohler A."/>
            <person name="Murat C."/>
            <person name="Tang N."/>
            <person name="Roy S."/>
            <person name="Loubradou J."/>
            <person name="Henrissat B."/>
            <person name="Grigoriev I.V."/>
            <person name="Corradi N."/>
            <person name="Roux C."/>
            <person name="Martin F.M."/>
        </authorList>
    </citation>
    <scope>NUCLEOTIDE SEQUENCE [LARGE SCALE GENOMIC DNA]</scope>
    <source>
        <strain evidence="2 3">DAOM 194757</strain>
    </source>
</reference>
<dbReference type="AlphaFoldDB" id="A0A397UJA9"/>
<feature type="compositionally biased region" description="Polar residues" evidence="1">
    <location>
        <begin position="434"/>
        <end position="444"/>
    </location>
</feature>
<proteinExistence type="predicted"/>
<evidence type="ECO:0000313" key="3">
    <source>
        <dbReference type="Proteomes" id="UP000266673"/>
    </source>
</evidence>
<feature type="compositionally biased region" description="Basic residues" evidence="1">
    <location>
        <begin position="78"/>
        <end position="94"/>
    </location>
</feature>
<protein>
    <submittedName>
        <fullName evidence="2">Uncharacterized protein</fullName>
    </submittedName>
</protein>
<dbReference type="OrthoDB" id="5372708at2759"/>
<dbReference type="STRING" id="44941.A0A397UJA9"/>
<evidence type="ECO:0000256" key="1">
    <source>
        <dbReference type="SAM" id="MobiDB-lite"/>
    </source>
</evidence>
<dbReference type="EMBL" id="QKWP01001691">
    <property type="protein sequence ID" value="RIB07236.1"/>
    <property type="molecule type" value="Genomic_DNA"/>
</dbReference>
<dbReference type="Proteomes" id="UP000266673">
    <property type="component" value="Unassembled WGS sequence"/>
</dbReference>
<feature type="compositionally biased region" description="Low complexity" evidence="1">
    <location>
        <begin position="117"/>
        <end position="137"/>
    </location>
</feature>
<name>A0A397UJA9_9GLOM</name>
<feature type="region of interest" description="Disordered" evidence="1">
    <location>
        <begin position="175"/>
        <end position="194"/>
    </location>
</feature>
<organism evidence="2 3">
    <name type="scientific">Gigaspora rosea</name>
    <dbReference type="NCBI Taxonomy" id="44941"/>
    <lineage>
        <taxon>Eukaryota</taxon>
        <taxon>Fungi</taxon>
        <taxon>Fungi incertae sedis</taxon>
        <taxon>Mucoromycota</taxon>
        <taxon>Glomeromycotina</taxon>
        <taxon>Glomeromycetes</taxon>
        <taxon>Diversisporales</taxon>
        <taxon>Gigasporaceae</taxon>
        <taxon>Gigaspora</taxon>
    </lineage>
</organism>
<feature type="region of interest" description="Disordered" evidence="1">
    <location>
        <begin position="432"/>
        <end position="462"/>
    </location>
</feature>
<evidence type="ECO:0000313" key="2">
    <source>
        <dbReference type="EMBL" id="RIB07236.1"/>
    </source>
</evidence>